<feature type="region of interest" description="Disordered" evidence="3">
    <location>
        <begin position="179"/>
        <end position="219"/>
    </location>
</feature>
<dbReference type="AlphaFoldDB" id="A0A923SQX8"/>
<dbReference type="SUPFAM" id="SSF51261">
    <property type="entry name" value="Duplicated hybrid motif"/>
    <property type="match status" value="1"/>
</dbReference>
<proteinExistence type="predicted"/>
<reference evidence="7" key="1">
    <citation type="submission" date="2020-08" db="EMBL/GenBank/DDBJ databases">
        <authorList>
            <person name="Liu C."/>
            <person name="Sun Q."/>
        </authorList>
    </citation>
    <scope>NUCLEOTIDE SEQUENCE</scope>
    <source>
        <strain evidence="7">BX16</strain>
    </source>
</reference>
<dbReference type="Pfam" id="PF24568">
    <property type="entry name" value="CC_PcsB"/>
    <property type="match status" value="1"/>
</dbReference>
<dbReference type="InterPro" id="IPR011055">
    <property type="entry name" value="Dup_hybrid_motif"/>
</dbReference>
<sequence>MLKRKSRFAMIVAILLMLTFTVETSLASAATLSQIRNNIKNKQQELNESRAKEKSLGDQVNSLEQQINSKQSDIDELEASISEAQAKLETLEEELAAAEEKVNTQNENLNARLRNMYKNGSVGFIDVLMDSESFSEFLNNLSLVEKVYTSDQDVLEELQKAYDEIDAKKKEIETLQAELSESKATMEEQKSSLEADKASVEKKKSEIAADSAETQRELDKLEADAQALTSSIRNSGSSSSSSKYNGGIMAWPVPSCHTVSSGYGGRIHPTTGKYKFHGGLDIPGSYGSAIVAANSGKVIWAGNRGDSYGNYVIIDHGGGVSTLYGHSSKVLVSTGQSVSRGQRIANVGSTGRSTGPHCHFEVRINGSRVNPTPYVN</sequence>
<feature type="signal peptide" evidence="4">
    <location>
        <begin position="1"/>
        <end position="29"/>
    </location>
</feature>
<dbReference type="Pfam" id="PF01551">
    <property type="entry name" value="Peptidase_M23"/>
    <property type="match status" value="1"/>
</dbReference>
<feature type="chain" id="PRO_5036905835" evidence="4">
    <location>
        <begin position="30"/>
        <end position="376"/>
    </location>
</feature>
<dbReference type="PANTHER" id="PTHR21666:SF270">
    <property type="entry name" value="MUREIN HYDROLASE ACTIVATOR ENVC"/>
    <property type="match status" value="1"/>
</dbReference>
<comment type="caution">
    <text evidence="7">The sequence shown here is derived from an EMBL/GenBank/DDBJ whole genome shotgun (WGS) entry which is preliminary data.</text>
</comment>
<keyword evidence="1 4" id="KW-0732">Signal</keyword>
<name>A0A923SQX8_9FIRM</name>
<evidence type="ECO:0000256" key="3">
    <source>
        <dbReference type="SAM" id="MobiDB-lite"/>
    </source>
</evidence>
<organism evidence="7 8">
    <name type="scientific">Lentihominibacter faecis</name>
    <dbReference type="NCBI Taxonomy" id="2764712"/>
    <lineage>
        <taxon>Bacteria</taxon>
        <taxon>Bacillati</taxon>
        <taxon>Bacillota</taxon>
        <taxon>Clostridia</taxon>
        <taxon>Peptostreptococcales</taxon>
        <taxon>Anaerovoracaceae</taxon>
        <taxon>Lentihominibacter</taxon>
    </lineage>
</organism>
<dbReference type="InterPro" id="IPR050570">
    <property type="entry name" value="Cell_wall_metabolism_enzyme"/>
</dbReference>
<keyword evidence="2" id="KW-0175">Coiled coil</keyword>
<evidence type="ECO:0000259" key="5">
    <source>
        <dbReference type="Pfam" id="PF01551"/>
    </source>
</evidence>
<feature type="coiled-coil region" evidence="2">
    <location>
        <begin position="32"/>
        <end position="119"/>
    </location>
</feature>
<dbReference type="Gene3D" id="2.70.70.10">
    <property type="entry name" value="Glucose Permease (Domain IIA)"/>
    <property type="match status" value="1"/>
</dbReference>
<keyword evidence="8" id="KW-1185">Reference proteome</keyword>
<evidence type="ECO:0000313" key="8">
    <source>
        <dbReference type="Proteomes" id="UP000644115"/>
    </source>
</evidence>
<feature type="compositionally biased region" description="Basic and acidic residues" evidence="3">
    <location>
        <begin position="180"/>
        <end position="219"/>
    </location>
</feature>
<feature type="domain" description="Peptidoglycan hydrolase PcsB coiled-coil" evidence="6">
    <location>
        <begin position="97"/>
        <end position="167"/>
    </location>
</feature>
<gene>
    <name evidence="7" type="ORF">H8876_02315</name>
</gene>
<dbReference type="GO" id="GO:0004222">
    <property type="term" value="F:metalloendopeptidase activity"/>
    <property type="evidence" value="ECO:0007669"/>
    <property type="project" value="TreeGrafter"/>
</dbReference>
<feature type="domain" description="M23ase beta-sheet core" evidence="5">
    <location>
        <begin position="276"/>
        <end position="371"/>
    </location>
</feature>
<dbReference type="CDD" id="cd12797">
    <property type="entry name" value="M23_peptidase"/>
    <property type="match status" value="1"/>
</dbReference>
<evidence type="ECO:0000256" key="2">
    <source>
        <dbReference type="SAM" id="Coils"/>
    </source>
</evidence>
<dbReference type="PANTHER" id="PTHR21666">
    <property type="entry name" value="PEPTIDASE-RELATED"/>
    <property type="match status" value="1"/>
</dbReference>
<dbReference type="Proteomes" id="UP000644115">
    <property type="component" value="Unassembled WGS sequence"/>
</dbReference>
<accession>A0A923SQX8</accession>
<dbReference type="InterPro" id="IPR057309">
    <property type="entry name" value="PcsB_CC"/>
</dbReference>
<evidence type="ECO:0000256" key="4">
    <source>
        <dbReference type="SAM" id="SignalP"/>
    </source>
</evidence>
<evidence type="ECO:0000256" key="1">
    <source>
        <dbReference type="ARBA" id="ARBA00022729"/>
    </source>
</evidence>
<evidence type="ECO:0000259" key="6">
    <source>
        <dbReference type="Pfam" id="PF24568"/>
    </source>
</evidence>
<evidence type="ECO:0000313" key="7">
    <source>
        <dbReference type="EMBL" id="MBC5998840.1"/>
    </source>
</evidence>
<dbReference type="InterPro" id="IPR016047">
    <property type="entry name" value="M23ase_b-sheet_dom"/>
</dbReference>
<dbReference type="Gene3D" id="6.10.250.3150">
    <property type="match status" value="1"/>
</dbReference>
<protein>
    <submittedName>
        <fullName evidence="7">Peptidoglycan DD-metalloendopeptidase family protein</fullName>
    </submittedName>
</protein>
<dbReference type="RefSeq" id="WP_249286356.1">
    <property type="nucleotide sequence ID" value="NZ_JACRWC010000036.1"/>
</dbReference>
<dbReference type="EMBL" id="JACRWC010000036">
    <property type="protein sequence ID" value="MBC5998840.1"/>
    <property type="molecule type" value="Genomic_DNA"/>
</dbReference>